<organism evidence="2 3">
    <name type="scientific">Haemaphysalis longicornis</name>
    <name type="common">Bush tick</name>
    <dbReference type="NCBI Taxonomy" id="44386"/>
    <lineage>
        <taxon>Eukaryota</taxon>
        <taxon>Metazoa</taxon>
        <taxon>Ecdysozoa</taxon>
        <taxon>Arthropoda</taxon>
        <taxon>Chelicerata</taxon>
        <taxon>Arachnida</taxon>
        <taxon>Acari</taxon>
        <taxon>Parasitiformes</taxon>
        <taxon>Ixodida</taxon>
        <taxon>Ixodoidea</taxon>
        <taxon>Ixodidae</taxon>
        <taxon>Haemaphysalinae</taxon>
        <taxon>Haemaphysalis</taxon>
    </lineage>
</organism>
<dbReference type="Proteomes" id="UP000821853">
    <property type="component" value="Chromosome 4"/>
</dbReference>
<evidence type="ECO:0000313" key="2">
    <source>
        <dbReference type="EMBL" id="KAH9374271.1"/>
    </source>
</evidence>
<gene>
    <name evidence="2" type="ORF">HPB48_005591</name>
</gene>
<evidence type="ECO:0000313" key="3">
    <source>
        <dbReference type="Proteomes" id="UP000821853"/>
    </source>
</evidence>
<feature type="region of interest" description="Disordered" evidence="1">
    <location>
        <begin position="1"/>
        <end position="52"/>
    </location>
</feature>
<accession>A0A9J6GHD1</accession>
<dbReference type="AlphaFoldDB" id="A0A9J6GHD1"/>
<keyword evidence="3" id="KW-1185">Reference proteome</keyword>
<dbReference type="EMBL" id="JABSTR010000006">
    <property type="protein sequence ID" value="KAH9374271.1"/>
    <property type="molecule type" value="Genomic_DNA"/>
</dbReference>
<evidence type="ECO:0000256" key="1">
    <source>
        <dbReference type="SAM" id="MobiDB-lite"/>
    </source>
</evidence>
<sequence>MLEVERADNSTPTDDSSEGGFELVLGKKAKRRLRAPVSGSTGASTSSASTVTTTDRAPVHTIFFVPNCPNDNLRMLNRQDISVSLEAILKENIKDIRITSRKNILAINVEHSAAVEALHEQTMLRQMKVLPTYLQARKSSMMSTSQFQMPTYPFSLITPATEGAAFKQVTRLGKARCVKLVFQGGCIPAHVKVGHFRNAVRPFVLKPL</sequence>
<feature type="compositionally biased region" description="Low complexity" evidence="1">
    <location>
        <begin position="37"/>
        <end position="52"/>
    </location>
</feature>
<proteinExistence type="predicted"/>
<reference evidence="2 3" key="1">
    <citation type="journal article" date="2020" name="Cell">
        <title>Large-Scale Comparative Analyses of Tick Genomes Elucidate Their Genetic Diversity and Vector Capacities.</title>
        <authorList>
            <consortium name="Tick Genome and Microbiome Consortium (TIGMIC)"/>
            <person name="Jia N."/>
            <person name="Wang J."/>
            <person name="Shi W."/>
            <person name="Du L."/>
            <person name="Sun Y."/>
            <person name="Zhan W."/>
            <person name="Jiang J.F."/>
            <person name="Wang Q."/>
            <person name="Zhang B."/>
            <person name="Ji P."/>
            <person name="Bell-Sakyi L."/>
            <person name="Cui X.M."/>
            <person name="Yuan T.T."/>
            <person name="Jiang B.G."/>
            <person name="Yang W.F."/>
            <person name="Lam T.T."/>
            <person name="Chang Q.C."/>
            <person name="Ding S.J."/>
            <person name="Wang X.J."/>
            <person name="Zhu J.G."/>
            <person name="Ruan X.D."/>
            <person name="Zhao L."/>
            <person name="Wei J.T."/>
            <person name="Ye R.Z."/>
            <person name="Que T.C."/>
            <person name="Du C.H."/>
            <person name="Zhou Y.H."/>
            <person name="Cheng J.X."/>
            <person name="Dai P.F."/>
            <person name="Guo W.B."/>
            <person name="Han X.H."/>
            <person name="Huang E.J."/>
            <person name="Li L.F."/>
            <person name="Wei W."/>
            <person name="Gao Y.C."/>
            <person name="Liu J.Z."/>
            <person name="Shao H.Z."/>
            <person name="Wang X."/>
            <person name="Wang C.C."/>
            <person name="Yang T.C."/>
            <person name="Huo Q.B."/>
            <person name="Li W."/>
            <person name="Chen H.Y."/>
            <person name="Chen S.E."/>
            <person name="Zhou L.G."/>
            <person name="Ni X.B."/>
            <person name="Tian J.H."/>
            <person name="Sheng Y."/>
            <person name="Liu T."/>
            <person name="Pan Y.S."/>
            <person name="Xia L.Y."/>
            <person name="Li J."/>
            <person name="Zhao F."/>
            <person name="Cao W.C."/>
        </authorList>
    </citation>
    <scope>NUCLEOTIDE SEQUENCE [LARGE SCALE GENOMIC DNA]</scope>
    <source>
        <strain evidence="2">HaeL-2018</strain>
    </source>
</reference>
<protein>
    <submittedName>
        <fullName evidence="2">Uncharacterized protein</fullName>
    </submittedName>
</protein>
<comment type="caution">
    <text evidence="2">The sequence shown here is derived from an EMBL/GenBank/DDBJ whole genome shotgun (WGS) entry which is preliminary data.</text>
</comment>
<dbReference type="VEuPathDB" id="VectorBase:HLOH_047751"/>
<name>A0A9J6GHD1_HAELO</name>